<evidence type="ECO:0000313" key="3">
    <source>
        <dbReference type="Proteomes" id="UP000094385"/>
    </source>
</evidence>
<feature type="region of interest" description="Disordered" evidence="1">
    <location>
        <begin position="208"/>
        <end position="243"/>
    </location>
</feature>
<gene>
    <name evidence="2" type="ORF">LIPSTDRAFT_322530</name>
</gene>
<organism evidence="2 3">
    <name type="scientific">Lipomyces starkeyi NRRL Y-11557</name>
    <dbReference type="NCBI Taxonomy" id="675824"/>
    <lineage>
        <taxon>Eukaryota</taxon>
        <taxon>Fungi</taxon>
        <taxon>Dikarya</taxon>
        <taxon>Ascomycota</taxon>
        <taxon>Saccharomycotina</taxon>
        <taxon>Lipomycetes</taxon>
        <taxon>Lipomycetales</taxon>
        <taxon>Lipomycetaceae</taxon>
        <taxon>Lipomyces</taxon>
    </lineage>
</organism>
<protein>
    <submittedName>
        <fullName evidence="2">Uncharacterized protein</fullName>
    </submittedName>
</protein>
<name>A0A1E3Q3Y3_LIPST</name>
<dbReference type="AlphaFoldDB" id="A0A1E3Q3Y3"/>
<reference evidence="2 3" key="1">
    <citation type="journal article" date="2016" name="Proc. Natl. Acad. Sci. U.S.A.">
        <title>Comparative genomics of biotechnologically important yeasts.</title>
        <authorList>
            <person name="Riley R."/>
            <person name="Haridas S."/>
            <person name="Wolfe K.H."/>
            <person name="Lopes M.R."/>
            <person name="Hittinger C.T."/>
            <person name="Goeker M."/>
            <person name="Salamov A.A."/>
            <person name="Wisecaver J.H."/>
            <person name="Long T.M."/>
            <person name="Calvey C.H."/>
            <person name="Aerts A.L."/>
            <person name="Barry K.W."/>
            <person name="Choi C."/>
            <person name="Clum A."/>
            <person name="Coughlan A.Y."/>
            <person name="Deshpande S."/>
            <person name="Douglass A.P."/>
            <person name="Hanson S.J."/>
            <person name="Klenk H.-P."/>
            <person name="LaButti K.M."/>
            <person name="Lapidus A."/>
            <person name="Lindquist E.A."/>
            <person name="Lipzen A.M."/>
            <person name="Meier-Kolthoff J.P."/>
            <person name="Ohm R.A."/>
            <person name="Otillar R.P."/>
            <person name="Pangilinan J.L."/>
            <person name="Peng Y."/>
            <person name="Rokas A."/>
            <person name="Rosa C.A."/>
            <person name="Scheuner C."/>
            <person name="Sibirny A.A."/>
            <person name="Slot J.C."/>
            <person name="Stielow J.B."/>
            <person name="Sun H."/>
            <person name="Kurtzman C.P."/>
            <person name="Blackwell M."/>
            <person name="Grigoriev I.V."/>
            <person name="Jeffries T.W."/>
        </authorList>
    </citation>
    <scope>NUCLEOTIDE SEQUENCE [LARGE SCALE GENOMIC DNA]</scope>
    <source>
        <strain evidence="2 3">NRRL Y-11557</strain>
    </source>
</reference>
<dbReference type="Proteomes" id="UP000094385">
    <property type="component" value="Unassembled WGS sequence"/>
</dbReference>
<sequence length="423" mass="47463">MESREEHRKTCDARRLIKYQKKGHKLSTHEPELIETYREKERIRQQRFRKCRKLMYPFPKKRGRKPKAKSDKIDETMLAETDSLHSPSRIARRYREEVPHQGVASVSAVDILINGYRGICLVPIDSRFLAAPVSSEDMINSQPHHGDDSSRTPCVSTLLEPVPADGLIPELRRSMSRQHNVSSPCNDPTTSAASLSVSDVYSLAASGSSPTPSCTSSSSIGSSSLLTVSSSQSPESTSFTPQIETSEEYQVELSQHACAAATADYVPNLYMGFLQDGERNVSSTSSENKPHVIAPHSRSPKVDHAVLSHSIWTSSEIVQTAPNSLNLQQCELLPRHIRQLRGLLQAWSIEDKDRAFDEMVAFVNRVVEEVVDEVRQQTMSSCAITMNNDDNVSLKQMPISSYGEIHDILYEFTNFEQRVEHTY</sequence>
<evidence type="ECO:0000256" key="1">
    <source>
        <dbReference type="SAM" id="MobiDB-lite"/>
    </source>
</evidence>
<keyword evidence="3" id="KW-1185">Reference proteome</keyword>
<dbReference type="EMBL" id="KV454296">
    <property type="protein sequence ID" value="ODQ72310.1"/>
    <property type="molecule type" value="Genomic_DNA"/>
</dbReference>
<evidence type="ECO:0000313" key="2">
    <source>
        <dbReference type="EMBL" id="ODQ72310.1"/>
    </source>
</evidence>
<feature type="region of interest" description="Disordered" evidence="1">
    <location>
        <begin position="279"/>
        <end position="299"/>
    </location>
</feature>
<feature type="compositionally biased region" description="Low complexity" evidence="1">
    <location>
        <begin position="208"/>
        <end position="241"/>
    </location>
</feature>
<accession>A0A1E3Q3Y3</accession>
<proteinExistence type="predicted"/>